<evidence type="ECO:0000313" key="2">
    <source>
        <dbReference type="Proteomes" id="UP000187283"/>
    </source>
</evidence>
<dbReference type="Proteomes" id="UP000187283">
    <property type="component" value="Unassembled WGS sequence"/>
</dbReference>
<dbReference type="EMBL" id="LSSN01005083">
    <property type="protein sequence ID" value="OMJ10261.1"/>
    <property type="molecule type" value="Genomic_DNA"/>
</dbReference>
<name>A0A1R1X6I9_9FUNG</name>
<sequence>MIGSDEDIIIIKEPDISECRSNSDGNKPTNEQGKRFLKEIISSYAGYKDENKVYDAKVAVIRNDPVES</sequence>
<dbReference type="AlphaFoldDB" id="A0A1R1X6I9"/>
<accession>A0A1R1X6I9</accession>
<keyword evidence="2" id="KW-1185">Reference proteome</keyword>
<comment type="caution">
    <text evidence="1">The sequence shown here is derived from an EMBL/GenBank/DDBJ whole genome shotgun (WGS) entry which is preliminary data.</text>
</comment>
<organism evidence="1 2">
    <name type="scientific">Smittium culicis</name>
    <dbReference type="NCBI Taxonomy" id="133412"/>
    <lineage>
        <taxon>Eukaryota</taxon>
        <taxon>Fungi</taxon>
        <taxon>Fungi incertae sedis</taxon>
        <taxon>Zoopagomycota</taxon>
        <taxon>Kickxellomycotina</taxon>
        <taxon>Harpellomycetes</taxon>
        <taxon>Harpellales</taxon>
        <taxon>Legeriomycetaceae</taxon>
        <taxon>Smittium</taxon>
    </lineage>
</organism>
<reference evidence="1 2" key="1">
    <citation type="submission" date="2017-01" db="EMBL/GenBank/DDBJ databases">
        <authorList>
            <person name="Mah S.A."/>
            <person name="Swanson W.J."/>
            <person name="Moy G.W."/>
            <person name="Vacquier V.D."/>
        </authorList>
    </citation>
    <scope>NUCLEOTIDE SEQUENCE [LARGE SCALE GENOMIC DNA]</scope>
    <source>
        <strain evidence="1 2">GSMNP</strain>
    </source>
</reference>
<gene>
    <name evidence="1" type="ORF">AYI70_g10435</name>
</gene>
<proteinExistence type="predicted"/>
<protein>
    <submittedName>
        <fullName evidence="1">Uncharacterized protein</fullName>
    </submittedName>
</protein>
<evidence type="ECO:0000313" key="1">
    <source>
        <dbReference type="EMBL" id="OMJ10261.1"/>
    </source>
</evidence>